<evidence type="ECO:0000313" key="2">
    <source>
        <dbReference type="EMBL" id="MBC2622689.1"/>
    </source>
</evidence>
<accession>A0A7X1BT95</accession>
<organism evidence="2 3">
    <name type="scientific">Citrobacter cronae</name>
    <dbReference type="NCBI Taxonomy" id="1748967"/>
    <lineage>
        <taxon>Bacteria</taxon>
        <taxon>Pseudomonadati</taxon>
        <taxon>Pseudomonadota</taxon>
        <taxon>Gammaproteobacteria</taxon>
        <taxon>Enterobacterales</taxon>
        <taxon>Enterobacteriaceae</taxon>
        <taxon>Citrobacter</taxon>
        <taxon>Citrobacter freundii complex</taxon>
    </lineage>
</organism>
<comment type="caution">
    <text evidence="2">The sequence shown here is derived from an EMBL/GenBank/DDBJ whole genome shotgun (WGS) entry which is preliminary data.</text>
</comment>
<gene>
    <name evidence="2" type="ORF">H7I73_23915</name>
</gene>
<evidence type="ECO:0000256" key="1">
    <source>
        <dbReference type="SAM" id="Phobius"/>
    </source>
</evidence>
<sequence length="70" mass="7697">MTFLTEEAIAAAAKKLHVDITGINAISTLASHFMITEGFYLLRNKSAIKRRLVCEIKAFLGQSQGMKVAK</sequence>
<protein>
    <submittedName>
        <fullName evidence="2">Uncharacterized protein</fullName>
    </submittedName>
</protein>
<keyword evidence="1" id="KW-0472">Membrane</keyword>
<dbReference type="EMBL" id="JACLAG010000010">
    <property type="protein sequence ID" value="MBC2622689.1"/>
    <property type="molecule type" value="Genomic_DNA"/>
</dbReference>
<dbReference type="AlphaFoldDB" id="A0A7X1BT95"/>
<name>A0A7X1BT95_9ENTR</name>
<reference evidence="2 3" key="1">
    <citation type="submission" date="2020-08" db="EMBL/GenBank/DDBJ databases">
        <title>Emergence and comparative genomics analysis of Citrobacter in Fennec fox imported from North Africa to China.</title>
        <authorList>
            <person name="Zheng B."/>
        </authorList>
    </citation>
    <scope>NUCLEOTIDE SEQUENCE [LARGE SCALE GENOMIC DNA]</scope>
    <source>
        <strain evidence="2 3">FF141</strain>
    </source>
</reference>
<dbReference type="RefSeq" id="WP_185656567.1">
    <property type="nucleotide sequence ID" value="NZ_JACLAG010000010.1"/>
</dbReference>
<evidence type="ECO:0000313" key="3">
    <source>
        <dbReference type="Proteomes" id="UP000548504"/>
    </source>
</evidence>
<keyword evidence="1" id="KW-0812">Transmembrane</keyword>
<proteinExistence type="predicted"/>
<keyword evidence="1" id="KW-1133">Transmembrane helix</keyword>
<feature type="transmembrane region" description="Helical" evidence="1">
    <location>
        <begin position="20"/>
        <end position="42"/>
    </location>
</feature>
<dbReference type="Proteomes" id="UP000548504">
    <property type="component" value="Unassembled WGS sequence"/>
</dbReference>